<evidence type="ECO:0000313" key="2">
    <source>
        <dbReference type="Proteomes" id="UP000290289"/>
    </source>
</evidence>
<dbReference type="AlphaFoldDB" id="A0A498JG94"/>
<proteinExistence type="predicted"/>
<dbReference type="InterPro" id="IPR029063">
    <property type="entry name" value="SAM-dependent_MTases_sf"/>
</dbReference>
<dbReference type="Gene3D" id="3.40.50.150">
    <property type="entry name" value="Vaccinia Virus protein VP39"/>
    <property type="match status" value="1"/>
</dbReference>
<dbReference type="STRING" id="3750.A0A498JG94"/>
<dbReference type="Proteomes" id="UP000290289">
    <property type="component" value="Chromosome 7"/>
</dbReference>
<evidence type="ECO:0000313" key="1">
    <source>
        <dbReference type="EMBL" id="RXH94550.1"/>
    </source>
</evidence>
<evidence type="ECO:0008006" key="3">
    <source>
        <dbReference type="Google" id="ProtNLM"/>
    </source>
</evidence>
<sequence>MYHSKDAVLEGGILFNKAYGMTAFEYHVAPDSSLAIKGVVHIDVILLAHNPGGKERTEKEFEALAKGSGYQGFRVIRSAFNTYVIEFLKKN</sequence>
<dbReference type="EMBL" id="RDQH01000333">
    <property type="protein sequence ID" value="RXH94550.1"/>
    <property type="molecule type" value="Genomic_DNA"/>
</dbReference>
<dbReference type="SUPFAM" id="SSF53335">
    <property type="entry name" value="S-adenosyl-L-methionine-dependent methyltransferases"/>
    <property type="match status" value="1"/>
</dbReference>
<name>A0A498JG94_MALDO</name>
<gene>
    <name evidence="1" type="ORF">DVH24_024234</name>
</gene>
<accession>A0A498JG94</accession>
<comment type="caution">
    <text evidence="1">The sequence shown here is derived from an EMBL/GenBank/DDBJ whole genome shotgun (WGS) entry which is preliminary data.</text>
</comment>
<protein>
    <recommendedName>
        <fullName evidence="3">O-methyltransferase domain-containing protein</fullName>
    </recommendedName>
</protein>
<reference evidence="1 2" key="1">
    <citation type="submission" date="2018-10" db="EMBL/GenBank/DDBJ databases">
        <title>A high-quality apple genome assembly.</title>
        <authorList>
            <person name="Hu J."/>
        </authorList>
    </citation>
    <scope>NUCLEOTIDE SEQUENCE [LARGE SCALE GENOMIC DNA]</scope>
    <source>
        <strain evidence="2">cv. HFTH1</strain>
        <tissue evidence="1">Young leaf</tissue>
    </source>
</reference>
<organism evidence="1 2">
    <name type="scientific">Malus domestica</name>
    <name type="common">Apple</name>
    <name type="synonym">Pyrus malus</name>
    <dbReference type="NCBI Taxonomy" id="3750"/>
    <lineage>
        <taxon>Eukaryota</taxon>
        <taxon>Viridiplantae</taxon>
        <taxon>Streptophyta</taxon>
        <taxon>Embryophyta</taxon>
        <taxon>Tracheophyta</taxon>
        <taxon>Spermatophyta</taxon>
        <taxon>Magnoliopsida</taxon>
        <taxon>eudicotyledons</taxon>
        <taxon>Gunneridae</taxon>
        <taxon>Pentapetalae</taxon>
        <taxon>rosids</taxon>
        <taxon>fabids</taxon>
        <taxon>Rosales</taxon>
        <taxon>Rosaceae</taxon>
        <taxon>Amygdaloideae</taxon>
        <taxon>Maleae</taxon>
        <taxon>Malus</taxon>
    </lineage>
</organism>
<keyword evidence="2" id="KW-1185">Reference proteome</keyword>